<dbReference type="GO" id="GO:0016787">
    <property type="term" value="F:hydrolase activity"/>
    <property type="evidence" value="ECO:0007669"/>
    <property type="project" value="UniProtKB-KW"/>
</dbReference>
<gene>
    <name evidence="2" type="ORF">ZHAS_00013136</name>
</gene>
<dbReference type="AlphaFoldDB" id="A0A084W4N3"/>
<evidence type="ECO:0000256" key="1">
    <source>
        <dbReference type="SAM" id="Phobius"/>
    </source>
</evidence>
<dbReference type="VEuPathDB" id="VectorBase:ASIC013136"/>
<organism evidence="2">
    <name type="scientific">Anopheles sinensis</name>
    <name type="common">Mosquito</name>
    <dbReference type="NCBI Taxonomy" id="74873"/>
    <lineage>
        <taxon>Eukaryota</taxon>
        <taxon>Metazoa</taxon>
        <taxon>Ecdysozoa</taxon>
        <taxon>Arthropoda</taxon>
        <taxon>Hexapoda</taxon>
        <taxon>Insecta</taxon>
        <taxon>Pterygota</taxon>
        <taxon>Neoptera</taxon>
        <taxon>Endopterygota</taxon>
        <taxon>Diptera</taxon>
        <taxon>Nematocera</taxon>
        <taxon>Culicoidea</taxon>
        <taxon>Culicidae</taxon>
        <taxon>Anophelinae</taxon>
        <taxon>Anopheles</taxon>
    </lineage>
</organism>
<proteinExistence type="predicted"/>
<keyword evidence="4" id="KW-1185">Reference proteome</keyword>
<dbReference type="Proteomes" id="UP000030765">
    <property type="component" value="Unassembled WGS sequence"/>
</dbReference>
<keyword evidence="1" id="KW-0812">Transmembrane</keyword>
<keyword evidence="1" id="KW-1133">Transmembrane helix</keyword>
<reference evidence="3" key="2">
    <citation type="submission" date="2020-05" db="UniProtKB">
        <authorList>
            <consortium name="EnsemblMetazoa"/>
        </authorList>
    </citation>
    <scope>IDENTIFICATION</scope>
</reference>
<accession>A0A084W4N3</accession>
<evidence type="ECO:0000313" key="2">
    <source>
        <dbReference type="EMBL" id="KFB45177.1"/>
    </source>
</evidence>
<reference evidence="2 4" key="1">
    <citation type="journal article" date="2014" name="BMC Genomics">
        <title>Genome sequence of Anopheles sinensis provides insight into genetics basis of mosquito competence for malaria parasites.</title>
        <authorList>
            <person name="Zhou D."/>
            <person name="Zhang D."/>
            <person name="Ding G."/>
            <person name="Shi L."/>
            <person name="Hou Q."/>
            <person name="Ye Y."/>
            <person name="Xu Y."/>
            <person name="Zhou H."/>
            <person name="Xiong C."/>
            <person name="Li S."/>
            <person name="Yu J."/>
            <person name="Hong S."/>
            <person name="Yu X."/>
            <person name="Zou P."/>
            <person name="Chen C."/>
            <person name="Chang X."/>
            <person name="Wang W."/>
            <person name="Lv Y."/>
            <person name="Sun Y."/>
            <person name="Ma L."/>
            <person name="Shen B."/>
            <person name="Zhu C."/>
        </authorList>
    </citation>
    <scope>NUCLEOTIDE SEQUENCE [LARGE SCALE GENOMIC DNA]</scope>
</reference>
<evidence type="ECO:0000313" key="4">
    <source>
        <dbReference type="Proteomes" id="UP000030765"/>
    </source>
</evidence>
<feature type="transmembrane region" description="Helical" evidence="1">
    <location>
        <begin position="21"/>
        <end position="40"/>
    </location>
</feature>
<keyword evidence="1" id="KW-0472">Membrane</keyword>
<evidence type="ECO:0000313" key="3">
    <source>
        <dbReference type="EnsemblMetazoa" id="ASIC013136-PA"/>
    </source>
</evidence>
<name>A0A084W4N3_ANOSI</name>
<dbReference type="EMBL" id="ATLV01020352">
    <property type="status" value="NOT_ANNOTATED_CDS"/>
    <property type="molecule type" value="Genomic_DNA"/>
</dbReference>
<dbReference type="EMBL" id="KE525299">
    <property type="protein sequence ID" value="KFB45177.1"/>
    <property type="molecule type" value="Genomic_DNA"/>
</dbReference>
<protein>
    <submittedName>
        <fullName evidence="2 3">Alpha/beta hydrolase</fullName>
    </submittedName>
</protein>
<keyword evidence="2" id="KW-0378">Hydrolase</keyword>
<dbReference type="PROSITE" id="PS51257">
    <property type="entry name" value="PROKAR_LIPOPROTEIN"/>
    <property type="match status" value="1"/>
</dbReference>
<dbReference type="EnsemblMetazoa" id="ASIC013136-RA">
    <property type="protein sequence ID" value="ASIC013136-PA"/>
    <property type="gene ID" value="ASIC013136"/>
</dbReference>
<sequence length="75" mass="8390">MKASRRRREDEASSFASLRQPQFSVGTVSCVVVVVAAYWFGGSRCWQANLVAHKDPLAGRYVKVANRFTPETEGR</sequence>